<comment type="similarity">
    <text evidence="8">Belongs to the NFYA/HAP2 subunit family.</text>
</comment>
<dbReference type="Gene3D" id="6.10.250.2430">
    <property type="match status" value="1"/>
</dbReference>
<dbReference type="SMART" id="SM00521">
    <property type="entry name" value="CBF"/>
    <property type="match status" value="1"/>
</dbReference>
<evidence type="ECO:0000256" key="7">
    <source>
        <dbReference type="ARBA" id="ARBA00025911"/>
    </source>
</evidence>
<name>A0A1U8AZY6_NELNU</name>
<protein>
    <recommendedName>
        <fullName evidence="8">Nuclear transcription factor Y subunit</fullName>
    </recommendedName>
</protein>
<dbReference type="RefSeq" id="XP_010273959.1">
    <property type="nucleotide sequence ID" value="XM_010275657.2"/>
</dbReference>
<evidence type="ECO:0000256" key="4">
    <source>
        <dbReference type="ARBA" id="ARBA00023159"/>
    </source>
</evidence>
<evidence type="ECO:0000256" key="1">
    <source>
        <dbReference type="ARBA" id="ARBA00004123"/>
    </source>
</evidence>
<dbReference type="GO" id="GO:0016602">
    <property type="term" value="C:CCAAT-binding factor complex"/>
    <property type="evidence" value="ECO:0007669"/>
    <property type="project" value="InterPro"/>
</dbReference>
<proteinExistence type="inferred from homology"/>
<keyword evidence="4" id="KW-0010">Activator</keyword>
<keyword evidence="6 8" id="KW-0539">Nucleus</keyword>
<evidence type="ECO:0000256" key="8">
    <source>
        <dbReference type="RuleBase" id="RU367155"/>
    </source>
</evidence>
<evidence type="ECO:0000256" key="5">
    <source>
        <dbReference type="ARBA" id="ARBA00023163"/>
    </source>
</evidence>
<dbReference type="GO" id="GO:0003677">
    <property type="term" value="F:DNA binding"/>
    <property type="evidence" value="ECO:0007669"/>
    <property type="project" value="UniProtKB-KW"/>
</dbReference>
<sequence>MPASSLSKSLILKMDAQSQHCHNIKKLGLQSQEQDSSSTQSTGQSHHEVEAVGSGHNGQCISEQSGLTESYGKQAGGHIKPVLSLGTPDLVVPSQIDYSQSVACIPYPYAEPYLSGYLTAYVPQTVIHPQMIGMVPARIPLPLGLSEDEPIYVNAKQYRGILRRRQSRAKLEAQNKLVKSRKAYLHESRHLHALKRARGSGGRFLNIKQLQESKPTAPVGGHDVSDSASLQQGGTQSESEVHQSDTGTAGGSAPYCSDVTSDESCLQFSVYPAQSEIGSSMQGGVGIMRNGSQVRVPVMR</sequence>
<dbReference type="InterPro" id="IPR001289">
    <property type="entry name" value="NFYA"/>
</dbReference>
<feature type="compositionally biased region" description="Low complexity" evidence="9">
    <location>
        <begin position="30"/>
        <end position="44"/>
    </location>
</feature>
<evidence type="ECO:0000256" key="9">
    <source>
        <dbReference type="SAM" id="MobiDB-lite"/>
    </source>
</evidence>
<dbReference type="PRINTS" id="PR00616">
    <property type="entry name" value="CCAATSUBUNTB"/>
</dbReference>
<evidence type="ECO:0000313" key="10">
    <source>
        <dbReference type="Proteomes" id="UP000189703"/>
    </source>
</evidence>
<dbReference type="RefSeq" id="XP_010273960.1">
    <property type="nucleotide sequence ID" value="XM_010275658.2"/>
</dbReference>
<dbReference type="GO" id="GO:0000981">
    <property type="term" value="F:DNA-binding transcription factor activity, RNA polymerase II-specific"/>
    <property type="evidence" value="ECO:0000318"/>
    <property type="project" value="GO_Central"/>
</dbReference>
<dbReference type="eggNOG" id="KOG1561">
    <property type="taxonomic scope" value="Eukaryota"/>
</dbReference>
<dbReference type="AlphaFoldDB" id="A0A1U8AZY6"/>
<keyword evidence="10" id="KW-1185">Reference proteome</keyword>
<dbReference type="GO" id="GO:0006357">
    <property type="term" value="P:regulation of transcription by RNA polymerase II"/>
    <property type="evidence" value="ECO:0000318"/>
    <property type="project" value="GO_Central"/>
</dbReference>
<evidence type="ECO:0000313" key="11">
    <source>
        <dbReference type="RefSeq" id="XP_010273959.1"/>
    </source>
</evidence>
<comment type="subunit">
    <text evidence="7">Heterotrimeric transcription factor composed of three components, NF-YA, NF-YB and NF-YC. NF-YB and NF-YC must interact and dimerize for NF-YA association and DNA binding.</text>
</comment>
<accession>A0A1U8AZY6</accession>
<dbReference type="GeneID" id="104609359"/>
<dbReference type="PANTHER" id="PTHR12632">
    <property type="entry name" value="TRANSCRIPTION FACTOR NF-Y ALPHA-RELATED"/>
    <property type="match status" value="1"/>
</dbReference>
<dbReference type="OrthoDB" id="1097733at2759"/>
<feature type="region of interest" description="Disordered" evidence="9">
    <location>
        <begin position="212"/>
        <end position="255"/>
    </location>
</feature>
<reference evidence="11 12" key="1">
    <citation type="submission" date="2025-04" db="UniProtKB">
        <authorList>
            <consortium name="RefSeq"/>
        </authorList>
    </citation>
    <scope>IDENTIFICATION</scope>
</reference>
<keyword evidence="5 8" id="KW-0804">Transcription</keyword>
<dbReference type="PROSITE" id="PS00686">
    <property type="entry name" value="NFYA_HAP2_1"/>
    <property type="match status" value="1"/>
</dbReference>
<keyword evidence="3 8" id="KW-0238">DNA-binding</keyword>
<feature type="compositionally biased region" description="Polar residues" evidence="9">
    <location>
        <begin position="226"/>
        <end position="238"/>
    </location>
</feature>
<comment type="function">
    <text evidence="8">Component of the sequence-specific heterotrimeric transcription factor (NF-Y) which specifically recognizes a 5'-CCAAT-3' box motif found in the promoters of its target genes.</text>
</comment>
<dbReference type="Pfam" id="PF02045">
    <property type="entry name" value="CBFB_NFYA"/>
    <property type="match status" value="1"/>
</dbReference>
<gene>
    <name evidence="11 12" type="primary">LOC104609359</name>
</gene>
<keyword evidence="2 8" id="KW-0805">Transcription regulation</keyword>
<evidence type="ECO:0000256" key="6">
    <source>
        <dbReference type="ARBA" id="ARBA00023242"/>
    </source>
</evidence>
<organism evidence="10 11">
    <name type="scientific">Nelumbo nucifera</name>
    <name type="common">Sacred lotus</name>
    <dbReference type="NCBI Taxonomy" id="4432"/>
    <lineage>
        <taxon>Eukaryota</taxon>
        <taxon>Viridiplantae</taxon>
        <taxon>Streptophyta</taxon>
        <taxon>Embryophyta</taxon>
        <taxon>Tracheophyta</taxon>
        <taxon>Spermatophyta</taxon>
        <taxon>Magnoliopsida</taxon>
        <taxon>Proteales</taxon>
        <taxon>Nelumbonaceae</taxon>
        <taxon>Nelumbo</taxon>
    </lineage>
</organism>
<evidence type="ECO:0000313" key="12">
    <source>
        <dbReference type="RefSeq" id="XP_010273960.1"/>
    </source>
</evidence>
<dbReference type="STRING" id="4432.A0A1U8AZY6"/>
<evidence type="ECO:0000256" key="2">
    <source>
        <dbReference type="ARBA" id="ARBA00023015"/>
    </source>
</evidence>
<comment type="subcellular location">
    <subcellularLocation>
        <location evidence="1 8">Nucleus</location>
    </subcellularLocation>
</comment>
<dbReference type="InterPro" id="IPR018362">
    <property type="entry name" value="CCAAT-binding_factor_CS"/>
</dbReference>
<dbReference type="KEGG" id="nnu:104609359"/>
<dbReference type="PROSITE" id="PS51152">
    <property type="entry name" value="NFYA_HAP2_2"/>
    <property type="match status" value="1"/>
</dbReference>
<evidence type="ECO:0000256" key="3">
    <source>
        <dbReference type="ARBA" id="ARBA00023125"/>
    </source>
</evidence>
<feature type="region of interest" description="Disordered" evidence="9">
    <location>
        <begin position="29"/>
        <end position="48"/>
    </location>
</feature>
<dbReference type="Proteomes" id="UP000189703">
    <property type="component" value="Unplaced"/>
</dbReference>
<dbReference type="OMA" id="PRQDFRF"/>